<evidence type="ECO:0000313" key="3">
    <source>
        <dbReference type="Proteomes" id="UP000001861"/>
    </source>
</evidence>
<gene>
    <name evidence="2" type="ORF">CC1G_03162</name>
</gene>
<keyword evidence="3" id="KW-1185">Reference proteome</keyword>
<dbReference type="eggNOG" id="KOG2814">
    <property type="taxonomic scope" value="Eukaryota"/>
</dbReference>
<dbReference type="OMA" id="CHERSGE"/>
<protein>
    <recommendedName>
        <fullName evidence="1">A-kinase anchor protein 7-like phosphoesterase domain-containing protein</fullName>
    </recommendedName>
</protein>
<dbReference type="PANTHER" id="PTHR13360">
    <property type="entry name" value="ACTIVATING SIGNAL COINTEGRATOR 1 COMPLEX SUBUNIT 1"/>
    <property type="match status" value="1"/>
</dbReference>
<dbReference type="InParanoid" id="A8PF56"/>
<evidence type="ECO:0000313" key="2">
    <source>
        <dbReference type="EMBL" id="EAU80986.2"/>
    </source>
</evidence>
<dbReference type="VEuPathDB" id="FungiDB:CC1G_03162"/>
<dbReference type="GO" id="GO:0006307">
    <property type="term" value="P:DNA alkylation repair"/>
    <property type="evidence" value="ECO:0007669"/>
    <property type="project" value="InterPro"/>
</dbReference>
<dbReference type="Gene3D" id="3.90.1140.10">
    <property type="entry name" value="Cyclic phosphodiesterase"/>
    <property type="match status" value="1"/>
</dbReference>
<organism evidence="2 3">
    <name type="scientific">Coprinopsis cinerea (strain Okayama-7 / 130 / ATCC MYA-4618 / FGSC 9003)</name>
    <name type="common">Inky cap fungus</name>
    <name type="synonym">Hormographiella aspergillata</name>
    <dbReference type="NCBI Taxonomy" id="240176"/>
    <lineage>
        <taxon>Eukaryota</taxon>
        <taxon>Fungi</taxon>
        <taxon>Dikarya</taxon>
        <taxon>Basidiomycota</taxon>
        <taxon>Agaricomycotina</taxon>
        <taxon>Agaricomycetes</taxon>
        <taxon>Agaricomycetidae</taxon>
        <taxon>Agaricales</taxon>
        <taxon>Agaricineae</taxon>
        <taxon>Psathyrellaceae</taxon>
        <taxon>Coprinopsis</taxon>
    </lineage>
</organism>
<sequence length="428" mass="47849">MSTIRRPRMSNDLFTLFDLLLDCKTFCLSPSSKVPKGVIPDEFSDYRKPWSLGLERSRTRKRKGWRRIWFGKKYAQANTLCASEFVSASHCPVPLTRWIDVVLALPLQHHSTLRTRVANFQSALLEHAPPITGLDNTIVIDPRRLHLTLGVMALETGDSPGSGEPQETQPARTVETALDLLRSLKPRISELLSENGGGSRLKVPLELLDVFPPGAMTGANVLYLGPDMTGIDDGDRPGPSRTSFPTGSTDEKYHWKQRLWKVSDFIHQEFKKAGYITERRPLKLHCTILNTSHRKPHRRIPFSYDDILSSNACNLIATSRSEQMGPGQSQNKAEGSINSQIESAELNPGRSRRGSSALPVTVGVYDVNDVQLWVMGSRGPNNESWYCSGGESMAWTWSPREAIIPSLLGVPLFSLGRQKVYYREFGTC</sequence>
<dbReference type="KEGG" id="cci:CC1G_03162"/>
<dbReference type="EMBL" id="AACS02000008">
    <property type="protein sequence ID" value="EAU80986.2"/>
    <property type="molecule type" value="Genomic_DNA"/>
</dbReference>
<dbReference type="OrthoDB" id="277832at2759"/>
<dbReference type="STRING" id="240176.A8PF56"/>
<name>A8PF56_COPC7</name>
<dbReference type="GeneID" id="6017589"/>
<dbReference type="HOGENOM" id="CLU_044606_1_0_1"/>
<feature type="domain" description="A-kinase anchor protein 7-like phosphoesterase" evidence="1">
    <location>
        <begin position="103"/>
        <end position="297"/>
    </location>
</feature>
<dbReference type="RefSeq" id="XP_001840933.2">
    <property type="nucleotide sequence ID" value="XM_001840881.2"/>
</dbReference>
<dbReference type="GO" id="GO:0005634">
    <property type="term" value="C:nucleus"/>
    <property type="evidence" value="ECO:0007669"/>
    <property type="project" value="TreeGrafter"/>
</dbReference>
<dbReference type="Proteomes" id="UP000001861">
    <property type="component" value="Unassembled WGS sequence"/>
</dbReference>
<evidence type="ECO:0000259" key="1">
    <source>
        <dbReference type="Pfam" id="PF10469"/>
    </source>
</evidence>
<dbReference type="AlphaFoldDB" id="A8PF56"/>
<dbReference type="Pfam" id="PF10469">
    <property type="entry name" value="AKAP7_NLS"/>
    <property type="match status" value="1"/>
</dbReference>
<dbReference type="PANTHER" id="PTHR13360:SF1">
    <property type="entry name" value="ACTIVATING SIGNAL COINTEGRATOR 1 COMPLEX SUBUNIT 1"/>
    <property type="match status" value="1"/>
</dbReference>
<accession>A8PF56</accession>
<dbReference type="InterPro" id="IPR009210">
    <property type="entry name" value="ASCC1"/>
</dbReference>
<proteinExistence type="predicted"/>
<reference evidence="2 3" key="1">
    <citation type="journal article" date="2010" name="Proc. Natl. Acad. Sci. U.S.A.">
        <title>Insights into evolution of multicellular fungi from the assembled chromosomes of the mushroom Coprinopsis cinerea (Coprinus cinereus).</title>
        <authorList>
            <person name="Stajich J.E."/>
            <person name="Wilke S.K."/>
            <person name="Ahren D."/>
            <person name="Au C.H."/>
            <person name="Birren B.W."/>
            <person name="Borodovsky M."/>
            <person name="Burns C."/>
            <person name="Canback B."/>
            <person name="Casselton L.A."/>
            <person name="Cheng C.K."/>
            <person name="Deng J."/>
            <person name="Dietrich F.S."/>
            <person name="Fargo D.C."/>
            <person name="Farman M.L."/>
            <person name="Gathman A.C."/>
            <person name="Goldberg J."/>
            <person name="Guigo R."/>
            <person name="Hoegger P.J."/>
            <person name="Hooker J.B."/>
            <person name="Huggins A."/>
            <person name="James T.Y."/>
            <person name="Kamada T."/>
            <person name="Kilaru S."/>
            <person name="Kodira C."/>
            <person name="Kues U."/>
            <person name="Kupfer D."/>
            <person name="Kwan H.S."/>
            <person name="Lomsadze A."/>
            <person name="Li W."/>
            <person name="Lilly W.W."/>
            <person name="Ma L.J."/>
            <person name="Mackey A.J."/>
            <person name="Manning G."/>
            <person name="Martin F."/>
            <person name="Muraguchi H."/>
            <person name="Natvig D.O."/>
            <person name="Palmerini H."/>
            <person name="Ramesh M.A."/>
            <person name="Rehmeyer C.J."/>
            <person name="Roe B.A."/>
            <person name="Shenoy N."/>
            <person name="Stanke M."/>
            <person name="Ter-Hovhannisyan V."/>
            <person name="Tunlid A."/>
            <person name="Velagapudi R."/>
            <person name="Vision T.J."/>
            <person name="Zeng Q."/>
            <person name="Zolan M.E."/>
            <person name="Pukkila P.J."/>
        </authorList>
    </citation>
    <scope>NUCLEOTIDE SEQUENCE [LARGE SCALE GENOMIC DNA]</scope>
    <source>
        <strain evidence="3">Okayama-7 / 130 / ATCC MYA-4618 / FGSC 9003</strain>
    </source>
</reference>
<dbReference type="GO" id="GO:0006355">
    <property type="term" value="P:regulation of DNA-templated transcription"/>
    <property type="evidence" value="ECO:0007669"/>
    <property type="project" value="TreeGrafter"/>
</dbReference>
<comment type="caution">
    <text evidence="2">The sequence shown here is derived from an EMBL/GenBank/DDBJ whole genome shotgun (WGS) entry which is preliminary data.</text>
</comment>
<dbReference type="InterPro" id="IPR019510">
    <property type="entry name" value="AKAP7-like_phosphoesterase"/>
</dbReference>